<name>A0AAJ1AHJ8_9BACT</name>
<accession>A0AAJ1AHJ8</accession>
<dbReference type="Gene3D" id="3.10.20.860">
    <property type="match status" value="1"/>
</dbReference>
<dbReference type="Proteomes" id="UP001197609">
    <property type="component" value="Unassembled WGS sequence"/>
</dbReference>
<dbReference type="EMBL" id="JAIOIU010000007">
    <property type="protein sequence ID" value="MBZ0158586.1"/>
    <property type="molecule type" value="Genomic_DNA"/>
</dbReference>
<protein>
    <submittedName>
        <fullName evidence="1">Type II toxin-antitoxin system MqsA family antitoxin</fullName>
    </submittedName>
</protein>
<dbReference type="AlphaFoldDB" id="A0AAJ1AHJ8"/>
<dbReference type="InterPro" id="IPR022453">
    <property type="entry name" value="Znf_MqsA-type"/>
</dbReference>
<dbReference type="CDD" id="cd12870">
    <property type="entry name" value="MqsA"/>
    <property type="match status" value="1"/>
</dbReference>
<sequence>MKMERCYFCRGPIVQRRIEHVHRWKGRMFLIKDLPADVCEQCGETYLSPEVMERIDQVVERSEMATEFISVPVLSLA</sequence>
<proteinExistence type="predicted"/>
<evidence type="ECO:0000313" key="1">
    <source>
        <dbReference type="EMBL" id="MBZ0158586.1"/>
    </source>
</evidence>
<organism evidence="1 2">
    <name type="scientific">Candidatus Methylomirabilis tolerans</name>
    <dbReference type="NCBI Taxonomy" id="3123416"/>
    <lineage>
        <taxon>Bacteria</taxon>
        <taxon>Candidatus Methylomirabilota</taxon>
        <taxon>Candidatus Methylomirabilia</taxon>
        <taxon>Candidatus Methylomirabilales</taxon>
        <taxon>Candidatus Methylomirabilaceae</taxon>
        <taxon>Candidatus Methylomirabilis</taxon>
    </lineage>
</organism>
<dbReference type="NCBIfam" id="TIGR03831">
    <property type="entry name" value="YgiT_finger"/>
    <property type="match status" value="1"/>
</dbReference>
<evidence type="ECO:0000313" key="2">
    <source>
        <dbReference type="Proteomes" id="UP001197609"/>
    </source>
</evidence>
<reference evidence="1 2" key="1">
    <citation type="journal article" date="2021" name="bioRxiv">
        <title>Unraveling nitrogen, sulfur and carbon metabolic pathways and microbial community transcriptional responses to substrate deprivation and toxicity stresses in a bioreactor mimicking anoxic brackish coastal sediment conditions.</title>
        <authorList>
            <person name="Martins P.D."/>
            <person name="Echeveste M.J."/>
            <person name="Arshad A."/>
            <person name="Kurth J."/>
            <person name="Ouboter H."/>
            <person name="Jetten M.S.M."/>
            <person name="Welte C.U."/>
        </authorList>
    </citation>
    <scope>NUCLEOTIDE SEQUENCE [LARGE SCALE GENOMIC DNA]</scope>
    <source>
        <strain evidence="1">MAG_38</strain>
    </source>
</reference>
<comment type="caution">
    <text evidence="1">The sequence shown here is derived from an EMBL/GenBank/DDBJ whole genome shotgun (WGS) entry which is preliminary data.</text>
</comment>
<gene>
    <name evidence="1" type="ORF">K8G79_00295</name>
</gene>